<dbReference type="AlphaFoldDB" id="A0A7G6E3I5"/>
<evidence type="ECO:0000313" key="3">
    <source>
        <dbReference type="Proteomes" id="UP000515847"/>
    </source>
</evidence>
<evidence type="ECO:0000313" key="2">
    <source>
        <dbReference type="EMBL" id="QNB46639.1"/>
    </source>
</evidence>
<dbReference type="RefSeq" id="WP_034424025.1">
    <property type="nucleotide sequence ID" value="NZ_CP045798.1"/>
</dbReference>
<keyword evidence="1" id="KW-1133">Transmembrane helix</keyword>
<feature type="transmembrane region" description="Helical" evidence="1">
    <location>
        <begin position="65"/>
        <end position="91"/>
    </location>
</feature>
<protein>
    <submittedName>
        <fullName evidence="2">Uncharacterized protein</fullName>
    </submittedName>
</protein>
<dbReference type="KEGG" id="tfr:BR63_10185"/>
<reference evidence="2 3" key="1">
    <citation type="journal article" date="2019" name="Front. Microbiol.">
        <title>Thermoanaerosceptrum fracticalcis gen. nov. sp. nov., a Novel Fumarate-Fermenting Microorganism From a Deep Fractured Carbonate Aquifer of the US Great Basin.</title>
        <authorList>
            <person name="Hamilton-Brehm S.D."/>
            <person name="Stewart L.E."/>
            <person name="Zavarin M."/>
            <person name="Caldwell M."/>
            <person name="Lawson P.A."/>
            <person name="Onstott T.C."/>
            <person name="Grzymski J."/>
            <person name="Neveux I."/>
            <person name="Lollar B.S."/>
            <person name="Russell C.E."/>
            <person name="Moser D.P."/>
        </authorList>
    </citation>
    <scope>NUCLEOTIDE SEQUENCE [LARGE SCALE GENOMIC DNA]</scope>
    <source>
        <strain evidence="2 3">DRI-13</strain>
    </source>
</reference>
<dbReference type="Proteomes" id="UP000515847">
    <property type="component" value="Chromosome"/>
</dbReference>
<keyword evidence="1" id="KW-0472">Membrane</keyword>
<gene>
    <name evidence="2" type="ORF">BR63_10185</name>
</gene>
<keyword evidence="1" id="KW-0812">Transmembrane</keyword>
<keyword evidence="3" id="KW-1185">Reference proteome</keyword>
<name>A0A7G6E3I5_THEFR</name>
<dbReference type="EMBL" id="CP045798">
    <property type="protein sequence ID" value="QNB46639.1"/>
    <property type="molecule type" value="Genomic_DNA"/>
</dbReference>
<evidence type="ECO:0000256" key="1">
    <source>
        <dbReference type="SAM" id="Phobius"/>
    </source>
</evidence>
<sequence>MKYERVLKELVLPVMTVVLCDLFLGLWYWAAGPWKLMVYAGISFVPVYLTQKERYSREELNRTEYFVAFVIELFLGTCTILVLAVLVRVLITQIFIRVF</sequence>
<feature type="transmembrane region" description="Helical" evidence="1">
    <location>
        <begin position="12"/>
        <end position="30"/>
    </location>
</feature>
<accession>A0A7G6E3I5</accession>
<organism evidence="2 3">
    <name type="scientific">Thermanaerosceptrum fracticalcis</name>
    <dbReference type="NCBI Taxonomy" id="1712410"/>
    <lineage>
        <taxon>Bacteria</taxon>
        <taxon>Bacillati</taxon>
        <taxon>Bacillota</taxon>
        <taxon>Clostridia</taxon>
        <taxon>Eubacteriales</taxon>
        <taxon>Peptococcaceae</taxon>
        <taxon>Thermanaerosceptrum</taxon>
    </lineage>
</organism>
<proteinExistence type="predicted"/>